<dbReference type="GeneID" id="8684180"/>
<dbReference type="SUPFAM" id="SSF101386">
    <property type="entry name" value="all-alpha NTP pyrophosphatases"/>
    <property type="match status" value="1"/>
</dbReference>
<dbReference type="InterPro" id="IPR014871">
    <property type="entry name" value="dUTPase/dCTP_pyrophosphatase"/>
</dbReference>
<reference evidence="2" key="1">
    <citation type="submission" date="2009-07" db="EMBL/GenBank/DDBJ databases">
        <authorList>
            <person name="Kropinski A.M."/>
            <person name="Villegas A."/>
            <person name="Lingohr E.J."/>
        </authorList>
    </citation>
    <scope>NUCLEOTIDE SEQUENCE [LARGE SCALE GENOMIC DNA]</scope>
</reference>
<accession>C9DGK3</accession>
<organismHost>
    <name type="scientific">Delftia acidovorans</name>
    <name type="common">Pseudomonas acidovorans</name>
    <name type="synonym">Comamonas acidovorans</name>
    <dbReference type="NCBI Taxonomy" id="80866"/>
</organismHost>
<evidence type="ECO:0000313" key="1">
    <source>
        <dbReference type="EMBL" id="ACV50254.1"/>
    </source>
</evidence>
<gene>
    <name evidence="1" type="primary">232</name>
</gene>
<protein>
    <submittedName>
        <fullName evidence="1">Putative dUTP diphosphatase</fullName>
    </submittedName>
</protein>
<keyword evidence="2" id="KW-1185">Reference proteome</keyword>
<sequence>MNTFLSKDEIVDLIEDQIKLNRVFDPQDKWLAFDFVHRLDSAIYSEWGEFLAEINKVWKWYDPKAPEVDVAKAVFELVDVTKFMISRLLNRGLKLEDASQYAGNRVPYEDMGAMYALSQAQSAFSRGMNPNDGAQLALRNLDDMLFYACSMFNISKATFLDAMNQKDQRCHNRANAGQMQGVDVKSAEKPLELRIL</sequence>
<dbReference type="Gene3D" id="1.10.4010.10">
    <property type="entry name" value="Type II deoxyuridine triphosphatase"/>
    <property type="match status" value="1"/>
</dbReference>
<organism evidence="1 2">
    <name type="scientific">Delftia phage PhiW-14</name>
    <name type="common">Deftia acidovorans bacteriophage phiW-14</name>
    <dbReference type="NCBI Taxonomy" id="665032"/>
    <lineage>
        <taxon>Viruses</taxon>
        <taxon>Duplodnaviria</taxon>
        <taxon>Heunggongvirae</taxon>
        <taxon>Uroviricota</taxon>
        <taxon>Caudoviricetes</taxon>
        <taxon>Ionavirus</taxon>
        <taxon>Ionavirus W14</taxon>
    </lineage>
</organism>
<dbReference type="EMBL" id="GQ357915">
    <property type="protein sequence ID" value="ACV50254.1"/>
    <property type="molecule type" value="Genomic_DNA"/>
</dbReference>
<name>C9DGK3_BPW14</name>
<dbReference type="RefSeq" id="YP_003359086.1">
    <property type="nucleotide sequence ID" value="NC_013697.1"/>
</dbReference>
<dbReference type="OrthoDB" id="10368at10239"/>
<dbReference type="Pfam" id="PF08761">
    <property type="entry name" value="dUTPase_2"/>
    <property type="match status" value="1"/>
</dbReference>
<dbReference type="KEGG" id="vg:8684180"/>
<evidence type="ECO:0000313" key="2">
    <source>
        <dbReference type="Proteomes" id="UP000008986"/>
    </source>
</evidence>
<dbReference type="Proteomes" id="UP000008986">
    <property type="component" value="Segment"/>
</dbReference>
<proteinExistence type="predicted"/>